<dbReference type="RefSeq" id="WP_328658401.1">
    <property type="nucleotide sequence ID" value="NZ_CP108014.1"/>
</dbReference>
<keyword evidence="3" id="KW-1185">Reference proteome</keyword>
<dbReference type="GeneID" id="91380223"/>
<dbReference type="EMBL" id="CP109527">
    <property type="protein sequence ID" value="WTY37147.1"/>
    <property type="molecule type" value="Genomic_DNA"/>
</dbReference>
<evidence type="ECO:0000313" key="3">
    <source>
        <dbReference type="Proteomes" id="UP001621418"/>
    </source>
</evidence>
<dbReference type="Proteomes" id="UP001621418">
    <property type="component" value="Chromosome"/>
</dbReference>
<dbReference type="Gene3D" id="3.10.105.10">
    <property type="entry name" value="Dipeptide-binding Protein, Domain 3"/>
    <property type="match status" value="1"/>
</dbReference>
<dbReference type="Gene3D" id="3.90.76.10">
    <property type="entry name" value="Dipeptide-binding Protein, Domain 1"/>
    <property type="match status" value="1"/>
</dbReference>
<dbReference type="CDD" id="cd08501">
    <property type="entry name" value="PBP2_Lpqw"/>
    <property type="match status" value="1"/>
</dbReference>
<evidence type="ECO:0000259" key="1">
    <source>
        <dbReference type="Pfam" id="PF00496"/>
    </source>
</evidence>
<sequence>MTTATHARRLRRAGLRIAVPVFALTLVLGGCGSGTDVQSGSSTIGSVNDINPQERDAVQDGGNLRLAIPGFPATFNSSHVDSDGYVSEVTGWTIPGTITADAAGNLTTDTNYFTSVELINTNPQTIEYTINPKAVWSDGSPITWNDLRSQVGALSGRDPAFKVSATQAYSSVEKVERGVDDRQAIVTFAEHYAEWKGLFNPLYPQQATATPQAFDDFYRNDMPLSAGPFMITSIDRAQQRIVLSRNPKWWGDTPKLTNVTYSILDSAAQLSALQNNELDAVDPLSTIDEIKTATNTPGIQVRRAPANRFMHTTFNGAPGALLADPKLRIAISKGINRQAIATAIQNGLVTDPKPLNNHLYLVGQTGFEDNAESVSFDPAAAARMLDELGWKLNGDVREKDGRQLVIRDVMAQNDVQVQVATITQQNLAEIGVKLLIETYPGTAFFTDIIDPGNFDIAQFAWMKSIFPLGALPQIYYYDPANKLSNYGSIGSPELNALIKETIAELDPQKAIELANKADRMIFEEGFSLPLVQSAGAVATRENLANFGAFGLASADYTKVGFLK</sequence>
<gene>
    <name evidence="2" type="ORF">OG308_04525</name>
</gene>
<name>A0ABZ1NB06_9NOCA</name>
<dbReference type="PANTHER" id="PTHR30290:SF65">
    <property type="entry name" value="MONOACYL PHOSPHATIDYLINOSITOL TETRAMANNOSIDE-BINDING PROTEIN LPQW-RELATED"/>
    <property type="match status" value="1"/>
</dbReference>
<dbReference type="PIRSF" id="PIRSF002741">
    <property type="entry name" value="MppA"/>
    <property type="match status" value="1"/>
</dbReference>
<dbReference type="InterPro" id="IPR039424">
    <property type="entry name" value="SBP_5"/>
</dbReference>
<evidence type="ECO:0000313" key="2">
    <source>
        <dbReference type="EMBL" id="WTY37147.1"/>
    </source>
</evidence>
<feature type="domain" description="Solute-binding protein family 5" evidence="1">
    <location>
        <begin position="119"/>
        <end position="474"/>
    </location>
</feature>
<dbReference type="InterPro" id="IPR000914">
    <property type="entry name" value="SBP_5_dom"/>
</dbReference>
<organism evidence="2 3">
    <name type="scientific">Nocardia salmonicida</name>
    <dbReference type="NCBI Taxonomy" id="53431"/>
    <lineage>
        <taxon>Bacteria</taxon>
        <taxon>Bacillati</taxon>
        <taxon>Actinomycetota</taxon>
        <taxon>Actinomycetes</taxon>
        <taxon>Mycobacteriales</taxon>
        <taxon>Nocardiaceae</taxon>
        <taxon>Nocardia</taxon>
    </lineage>
</organism>
<accession>A0ABZ1NB06</accession>
<dbReference type="PANTHER" id="PTHR30290">
    <property type="entry name" value="PERIPLASMIC BINDING COMPONENT OF ABC TRANSPORTER"/>
    <property type="match status" value="1"/>
</dbReference>
<proteinExistence type="predicted"/>
<protein>
    <submittedName>
        <fullName evidence="2">ABC transporter family substrate-binding protein</fullName>
    </submittedName>
</protein>
<dbReference type="Pfam" id="PF00496">
    <property type="entry name" value="SBP_bac_5"/>
    <property type="match status" value="1"/>
</dbReference>
<reference evidence="2 3" key="1">
    <citation type="submission" date="2022-10" db="EMBL/GenBank/DDBJ databases">
        <title>The complete genomes of actinobacterial strains from the NBC collection.</title>
        <authorList>
            <person name="Joergensen T.S."/>
            <person name="Alvarez Arevalo M."/>
            <person name="Sterndorff E.B."/>
            <person name="Faurdal D."/>
            <person name="Vuksanovic O."/>
            <person name="Mourched A.-S."/>
            <person name="Charusanti P."/>
            <person name="Shaw S."/>
            <person name="Blin K."/>
            <person name="Weber T."/>
        </authorList>
    </citation>
    <scope>NUCLEOTIDE SEQUENCE [LARGE SCALE GENOMIC DNA]</scope>
    <source>
        <strain evidence="2 3">NBC_01413</strain>
    </source>
</reference>
<dbReference type="Gene3D" id="3.40.190.10">
    <property type="entry name" value="Periplasmic binding protein-like II"/>
    <property type="match status" value="1"/>
</dbReference>
<dbReference type="InterPro" id="IPR030678">
    <property type="entry name" value="Peptide/Ni-bd"/>
</dbReference>
<dbReference type="SUPFAM" id="SSF53850">
    <property type="entry name" value="Periplasmic binding protein-like II"/>
    <property type="match status" value="1"/>
</dbReference>